<dbReference type="PANTHER" id="PTHR23028">
    <property type="entry name" value="ACETYLTRANSFERASE"/>
    <property type="match status" value="1"/>
</dbReference>
<feature type="transmembrane region" description="Helical" evidence="1">
    <location>
        <begin position="16"/>
        <end position="34"/>
    </location>
</feature>
<organism evidence="3 4">
    <name type="scientific">Paraburkholderia franconis</name>
    <dbReference type="NCBI Taxonomy" id="2654983"/>
    <lineage>
        <taxon>Bacteria</taxon>
        <taxon>Pseudomonadati</taxon>
        <taxon>Pseudomonadota</taxon>
        <taxon>Betaproteobacteria</taxon>
        <taxon>Burkholderiales</taxon>
        <taxon>Burkholderiaceae</taxon>
        <taxon>Paraburkholderia</taxon>
    </lineage>
</organism>
<feature type="transmembrane region" description="Helical" evidence="1">
    <location>
        <begin position="235"/>
        <end position="257"/>
    </location>
</feature>
<feature type="transmembrane region" description="Helical" evidence="1">
    <location>
        <begin position="304"/>
        <end position="322"/>
    </location>
</feature>
<proteinExistence type="predicted"/>
<dbReference type="EMBL" id="WHNP01000006">
    <property type="protein sequence ID" value="MPW16897.1"/>
    <property type="molecule type" value="Genomic_DNA"/>
</dbReference>
<feature type="transmembrane region" description="Helical" evidence="1">
    <location>
        <begin position="46"/>
        <end position="65"/>
    </location>
</feature>
<feature type="domain" description="Acyltransferase 3" evidence="2">
    <location>
        <begin position="16"/>
        <end position="352"/>
    </location>
</feature>
<evidence type="ECO:0000259" key="2">
    <source>
        <dbReference type="Pfam" id="PF01757"/>
    </source>
</evidence>
<feature type="transmembrane region" description="Helical" evidence="1">
    <location>
        <begin position="85"/>
        <end position="103"/>
    </location>
</feature>
<dbReference type="GO" id="GO:0000271">
    <property type="term" value="P:polysaccharide biosynthetic process"/>
    <property type="evidence" value="ECO:0007669"/>
    <property type="project" value="TreeGrafter"/>
</dbReference>
<protein>
    <submittedName>
        <fullName evidence="3">Acyltransferase family protein</fullName>
    </submittedName>
</protein>
<feature type="transmembrane region" description="Helical" evidence="1">
    <location>
        <begin position="277"/>
        <end position="295"/>
    </location>
</feature>
<evidence type="ECO:0000256" key="1">
    <source>
        <dbReference type="SAM" id="Phobius"/>
    </source>
</evidence>
<keyword evidence="1" id="KW-0472">Membrane</keyword>
<evidence type="ECO:0000313" key="3">
    <source>
        <dbReference type="EMBL" id="MPW16897.1"/>
    </source>
</evidence>
<keyword evidence="4" id="KW-1185">Reference proteome</keyword>
<keyword evidence="1" id="KW-1133">Transmembrane helix</keyword>
<evidence type="ECO:0000313" key="4">
    <source>
        <dbReference type="Proteomes" id="UP000484381"/>
    </source>
</evidence>
<dbReference type="RefSeq" id="WP_152756753.1">
    <property type="nucleotide sequence ID" value="NZ_WHNP01000006.1"/>
</dbReference>
<name>A0A7X1N7N6_9BURK</name>
<keyword evidence="3" id="KW-0012">Acyltransferase</keyword>
<feature type="transmembrane region" description="Helical" evidence="1">
    <location>
        <begin position="115"/>
        <end position="136"/>
    </location>
</feature>
<reference evidence="3 4" key="1">
    <citation type="submission" date="2019-10" db="EMBL/GenBank/DDBJ databases">
        <title>Paraburkholderia sp. isolated from nodules of Mimosa pudica from Brazilian Atlantic Forest soils.</title>
        <authorList>
            <person name="Paulitsch F."/>
            <person name="Hungria M."/>
            <person name="Dall'Agnol R."/>
        </authorList>
    </citation>
    <scope>NUCLEOTIDE SEQUENCE [LARGE SCALE GENOMIC DNA]</scope>
    <source>
        <strain evidence="3 4">CNPSo 3157</strain>
    </source>
</reference>
<gene>
    <name evidence="3" type="ORF">GCT13_08125</name>
</gene>
<comment type="caution">
    <text evidence="3">The sequence shown here is derived from an EMBL/GenBank/DDBJ whole genome shotgun (WGS) entry which is preliminary data.</text>
</comment>
<feature type="transmembrane region" description="Helical" evidence="1">
    <location>
        <begin position="142"/>
        <end position="160"/>
    </location>
</feature>
<dbReference type="Pfam" id="PF01757">
    <property type="entry name" value="Acyl_transf_3"/>
    <property type="match status" value="1"/>
</dbReference>
<keyword evidence="1" id="KW-0812">Transmembrane</keyword>
<dbReference type="Proteomes" id="UP000484381">
    <property type="component" value="Unassembled WGS sequence"/>
</dbReference>
<sequence>MNPSHGDVADLKPLTSLRFVAAMMIVVLHSKLYFSWPWLQHAPGSLVQGVSFFFVLSGFILSHVYTSKPFPGYGRFMFARFARLWPVHIFALLMLVTFVRPDSITFDGPGMFSKWYLLASNLTLTQSLFPFTAYTFSYNSASWSISAEAFFYLAFPLLLINIKRTWHWKMAGSALVAVVIAAIYHRFPSNGDMDQITIASALYANPLVRGFEFCLGMSTWVLWDRYIKRSQLSLAAWTAAEGAILLIITAWLSISIWPVRNGIPPSALQVIFHENGSSWAFAILIAVAASGRGLFGKALSAKPLAFLGHVSFSIYMLHQILMKMFVTWNQAQTVSTVAFLAALIFIASASYLMIEKPVQRLLMKRHRPATSQSIIPQAGGAKVHTPSELVADQP</sequence>
<accession>A0A7X1N7N6</accession>
<dbReference type="PANTHER" id="PTHR23028:SF131">
    <property type="entry name" value="BLR2367 PROTEIN"/>
    <property type="match status" value="1"/>
</dbReference>
<dbReference type="GO" id="GO:0016747">
    <property type="term" value="F:acyltransferase activity, transferring groups other than amino-acyl groups"/>
    <property type="evidence" value="ECO:0007669"/>
    <property type="project" value="InterPro"/>
</dbReference>
<dbReference type="InterPro" id="IPR002656">
    <property type="entry name" value="Acyl_transf_3_dom"/>
</dbReference>
<dbReference type="InterPro" id="IPR050879">
    <property type="entry name" value="Acyltransferase_3"/>
</dbReference>
<dbReference type="GO" id="GO:0016020">
    <property type="term" value="C:membrane"/>
    <property type="evidence" value="ECO:0007669"/>
    <property type="project" value="TreeGrafter"/>
</dbReference>
<dbReference type="AlphaFoldDB" id="A0A7X1N7N6"/>
<feature type="transmembrane region" description="Helical" evidence="1">
    <location>
        <begin position="334"/>
        <end position="354"/>
    </location>
</feature>
<keyword evidence="3" id="KW-0808">Transferase</keyword>